<dbReference type="GO" id="GO:0000329">
    <property type="term" value="C:fungal-type vacuole membrane"/>
    <property type="evidence" value="ECO:0007669"/>
    <property type="project" value="TreeGrafter"/>
</dbReference>
<feature type="transmembrane region" description="Helical" evidence="2">
    <location>
        <begin position="150"/>
        <end position="171"/>
    </location>
</feature>
<accession>A0AB34KLB1</accession>
<evidence type="ECO:0000313" key="4">
    <source>
        <dbReference type="Proteomes" id="UP000803884"/>
    </source>
</evidence>
<dbReference type="InterPro" id="IPR052599">
    <property type="entry name" value="SLC43A_AATransporter"/>
</dbReference>
<sequence>MSLIQRVTSIDGQDRESNYGGTVRSVRRVISYDAFHPTEETPQQDHAHHPLHTVTAYKVATAKRLAQVVFTVLACWLASGIVFGFAALKPVLVDAGVYREMCTADEIAEGVDVCYEQDLRLNFFFAIASTTCNVSALPVGTILDRYGPRVCAVLGSFFLAAGSLLMGYAFQIPEFDGFVPANICFALGGTFIFLPSFQIANAFPKYSGTIVATVTGAFDASAAVFLFYRLAYQSSGGSLTPQKFFFGYLAVPVLIFIAQFTIMSPDNYKTRPELEQKLEKAEDVHGDVHSSDDDLSDDEVRRLRRGRREHRESKIAELDKLIGDKDERAQREEQEQARHQASGVWGALHGKTAVEQMLTPWFILMTGLTVLQMLRMNYFIATIRGQYEYMLGSEAASIQINTFFDIVLPLGGVLATPVIGILLDSVSTATLLAILVAFITTIGIFGSLPFMWAGYINVILFCLLRPLYYSAMSDYAAKVFGFATFGRVYGTIICFSGLVNLFQPAIDAMSHDVFHNNPTPVNAFLAGLAFVIGTVLVVYVRVQGRKVMKEHAIEDAETESILQSIAEDESEYGTF</sequence>
<protein>
    <recommendedName>
        <fullName evidence="5">MFS transporter</fullName>
    </recommendedName>
</protein>
<keyword evidence="2" id="KW-1133">Transmembrane helix</keyword>
<evidence type="ECO:0008006" key="5">
    <source>
        <dbReference type="Google" id="ProtNLM"/>
    </source>
</evidence>
<dbReference type="InterPro" id="IPR036259">
    <property type="entry name" value="MFS_trans_sf"/>
</dbReference>
<dbReference type="Gene3D" id="1.20.1250.20">
    <property type="entry name" value="MFS general substrate transporter like domains"/>
    <property type="match status" value="1"/>
</dbReference>
<feature type="transmembrane region" description="Helical" evidence="2">
    <location>
        <begin position="452"/>
        <end position="468"/>
    </location>
</feature>
<reference evidence="3 4" key="1">
    <citation type="journal article" date="2020" name="Microbiol. Resour. Announc.">
        <title>Draft Genome Sequence of a Cladosporium Species Isolated from the Mesophotic Ascidian Didemnum maculosum.</title>
        <authorList>
            <person name="Gioti A."/>
            <person name="Siaperas R."/>
            <person name="Nikolaivits E."/>
            <person name="Le Goff G."/>
            <person name="Ouazzani J."/>
            <person name="Kotoulas G."/>
            <person name="Topakas E."/>
        </authorList>
    </citation>
    <scope>NUCLEOTIDE SEQUENCE [LARGE SCALE GENOMIC DNA]</scope>
    <source>
        <strain evidence="3 4">TM138-S3</strain>
    </source>
</reference>
<feature type="transmembrane region" description="Helical" evidence="2">
    <location>
        <begin position="209"/>
        <end position="232"/>
    </location>
</feature>
<dbReference type="AlphaFoldDB" id="A0AB34KLB1"/>
<dbReference type="PANTHER" id="PTHR20772">
    <property type="entry name" value="PROTEIN FMP42"/>
    <property type="match status" value="1"/>
</dbReference>
<proteinExistence type="predicted"/>
<dbReference type="EMBL" id="JAAQHG020000028">
    <property type="protein sequence ID" value="KAL1584140.1"/>
    <property type="molecule type" value="Genomic_DNA"/>
</dbReference>
<keyword evidence="4" id="KW-1185">Reference proteome</keyword>
<feature type="transmembrane region" description="Helical" evidence="2">
    <location>
        <begin position="480"/>
        <end position="503"/>
    </location>
</feature>
<feature type="transmembrane region" description="Helical" evidence="2">
    <location>
        <begin position="523"/>
        <end position="542"/>
    </location>
</feature>
<name>A0AB34KLB1_9PEZI</name>
<feature type="transmembrane region" description="Helical" evidence="2">
    <location>
        <begin position="244"/>
        <end position="262"/>
    </location>
</feature>
<dbReference type="GeneID" id="96008692"/>
<keyword evidence="2" id="KW-0812">Transmembrane</keyword>
<feature type="transmembrane region" description="Helical" evidence="2">
    <location>
        <begin position="361"/>
        <end position="380"/>
    </location>
</feature>
<gene>
    <name evidence="3" type="ORF">WHR41_07249</name>
</gene>
<feature type="region of interest" description="Disordered" evidence="1">
    <location>
        <begin position="279"/>
        <end position="299"/>
    </location>
</feature>
<feature type="transmembrane region" description="Helical" evidence="2">
    <location>
        <begin position="400"/>
        <end position="422"/>
    </location>
</feature>
<organism evidence="3 4">
    <name type="scientific">Cladosporium halotolerans</name>
    <dbReference type="NCBI Taxonomy" id="1052096"/>
    <lineage>
        <taxon>Eukaryota</taxon>
        <taxon>Fungi</taxon>
        <taxon>Dikarya</taxon>
        <taxon>Ascomycota</taxon>
        <taxon>Pezizomycotina</taxon>
        <taxon>Dothideomycetes</taxon>
        <taxon>Dothideomycetidae</taxon>
        <taxon>Cladosporiales</taxon>
        <taxon>Cladosporiaceae</taxon>
        <taxon>Cladosporium</taxon>
    </lineage>
</organism>
<evidence type="ECO:0000256" key="2">
    <source>
        <dbReference type="SAM" id="Phobius"/>
    </source>
</evidence>
<keyword evidence="2" id="KW-0472">Membrane</keyword>
<feature type="transmembrane region" description="Helical" evidence="2">
    <location>
        <begin position="68"/>
        <end position="88"/>
    </location>
</feature>
<feature type="compositionally biased region" description="Basic and acidic residues" evidence="1">
    <location>
        <begin position="279"/>
        <end position="292"/>
    </location>
</feature>
<evidence type="ECO:0000313" key="3">
    <source>
        <dbReference type="EMBL" id="KAL1584140.1"/>
    </source>
</evidence>
<dbReference type="PANTHER" id="PTHR20772:SF4">
    <property type="entry name" value="HYPOTHETICAL AMINO ACID TRANSPORTER (EUROFUNG)"/>
    <property type="match status" value="1"/>
</dbReference>
<dbReference type="SUPFAM" id="SSF103473">
    <property type="entry name" value="MFS general substrate transporter"/>
    <property type="match status" value="1"/>
</dbReference>
<dbReference type="RefSeq" id="XP_069227246.1">
    <property type="nucleotide sequence ID" value="XM_069375854.1"/>
</dbReference>
<comment type="caution">
    <text evidence="3">The sequence shown here is derived from an EMBL/GenBank/DDBJ whole genome shotgun (WGS) entry which is preliminary data.</text>
</comment>
<dbReference type="Proteomes" id="UP000803884">
    <property type="component" value="Unassembled WGS sequence"/>
</dbReference>
<evidence type="ECO:0000256" key="1">
    <source>
        <dbReference type="SAM" id="MobiDB-lite"/>
    </source>
</evidence>
<feature type="transmembrane region" description="Helical" evidence="2">
    <location>
        <begin position="123"/>
        <end position="143"/>
    </location>
</feature>